<keyword evidence="2" id="KW-1185">Reference proteome</keyword>
<accession>A0A8J7RDH5</accession>
<gene>
    <name evidence="1" type="ORF">J2744_001624</name>
</gene>
<reference evidence="1 2" key="1">
    <citation type="submission" date="2021-03" db="EMBL/GenBank/DDBJ databases">
        <title>Genomic Encyclopedia of Type Strains, Phase IV (KMG-IV): sequencing the most valuable type-strain genomes for metagenomic binning, comparative biology and taxonomic classification.</title>
        <authorList>
            <person name="Goeker M."/>
        </authorList>
    </citation>
    <scope>NUCLEOTIDE SEQUENCE [LARGE SCALE GENOMIC DNA]</scope>
    <source>
        <strain evidence="1 2">DSM 12287</strain>
    </source>
</reference>
<dbReference type="EMBL" id="JAGGKE010000005">
    <property type="protein sequence ID" value="MBP1901946.1"/>
    <property type="molecule type" value="Genomic_DNA"/>
</dbReference>
<dbReference type="AlphaFoldDB" id="A0A8J7RDH5"/>
<sequence>MIYDFQYPSVRILNSPVSGKNHWTQYDFEHLRDLLHSSSEEYNTAHPHSSEARTLLSSVFNLHELYEILIRAEAGEVTDRHKMQLLYLRRATSPLLTVYLSAKNHLYSVAYGQIRLLLELYLGVRELNRDKDQTEKKFVEFREDLNENEYGDYETLPMTDFFGGKVGQVKGDFKDQHELQRSLYGRISNLGTHPYSIKSTGNDGTYSESQEKDVLDFALIFAYGIAAQYIRTFENSEAEQFVRQEADQVIIQSILATRTLPLFFEEDLEFDFNY</sequence>
<proteinExistence type="predicted"/>
<name>A0A8J7RDH5_9EURY</name>
<comment type="caution">
    <text evidence="1">The sequence shown here is derived from an EMBL/GenBank/DDBJ whole genome shotgun (WGS) entry which is preliminary data.</text>
</comment>
<evidence type="ECO:0000313" key="2">
    <source>
        <dbReference type="Proteomes" id="UP000770586"/>
    </source>
</evidence>
<organism evidence="1 2">
    <name type="scientific">Halorubrum trapanicum</name>
    <dbReference type="NCBI Taxonomy" id="29284"/>
    <lineage>
        <taxon>Archaea</taxon>
        <taxon>Methanobacteriati</taxon>
        <taxon>Methanobacteriota</taxon>
        <taxon>Stenosarchaea group</taxon>
        <taxon>Halobacteria</taxon>
        <taxon>Halobacteriales</taxon>
        <taxon>Haloferacaceae</taxon>
        <taxon>Halorubrum</taxon>
    </lineage>
</organism>
<evidence type="ECO:0000313" key="1">
    <source>
        <dbReference type="EMBL" id="MBP1901946.1"/>
    </source>
</evidence>
<protein>
    <submittedName>
        <fullName evidence="1">Uncharacterized protein</fullName>
    </submittedName>
</protein>
<dbReference type="Proteomes" id="UP000770586">
    <property type="component" value="Unassembled WGS sequence"/>
</dbReference>